<evidence type="ECO:0000256" key="5">
    <source>
        <dbReference type="NCBIfam" id="TIGR01814"/>
    </source>
</evidence>
<dbReference type="InterPro" id="IPR015424">
    <property type="entry name" value="PyrdxlP-dep_Trfase"/>
</dbReference>
<comment type="catalytic activity">
    <reaction evidence="4 6">
        <text>L-kynurenine + H2O = anthranilate + L-alanine + H(+)</text>
        <dbReference type="Rhea" id="RHEA:16813"/>
        <dbReference type="ChEBI" id="CHEBI:15377"/>
        <dbReference type="ChEBI" id="CHEBI:15378"/>
        <dbReference type="ChEBI" id="CHEBI:16567"/>
        <dbReference type="ChEBI" id="CHEBI:57959"/>
        <dbReference type="ChEBI" id="CHEBI:57972"/>
        <dbReference type="EC" id="3.7.1.3"/>
    </reaction>
</comment>
<dbReference type="GO" id="GO:0005737">
    <property type="term" value="C:cytoplasm"/>
    <property type="evidence" value="ECO:0007669"/>
    <property type="project" value="UniProtKB-UniRule"/>
</dbReference>
<comment type="caution">
    <text evidence="7">The sequence shown here is derived from an EMBL/GenBank/DDBJ whole genome shotgun (WGS) entry which is preliminary data.</text>
</comment>
<dbReference type="InterPro" id="IPR015421">
    <property type="entry name" value="PyrdxlP-dep_Trfase_major"/>
</dbReference>
<evidence type="ECO:0000256" key="6">
    <source>
        <dbReference type="PIRNR" id="PIRNR038800"/>
    </source>
</evidence>
<dbReference type="PIRSF" id="PIRSF038800">
    <property type="entry name" value="KYNU"/>
    <property type="match status" value="1"/>
</dbReference>
<proteinExistence type="inferred from homology"/>
<organism evidence="7 8">
    <name type="scientific">Syntrophorhabdus aromaticivorans</name>
    <dbReference type="NCBI Taxonomy" id="328301"/>
    <lineage>
        <taxon>Bacteria</taxon>
        <taxon>Pseudomonadati</taxon>
        <taxon>Thermodesulfobacteriota</taxon>
        <taxon>Syntrophorhabdia</taxon>
        <taxon>Syntrophorhabdales</taxon>
        <taxon>Syntrophorhabdaceae</taxon>
        <taxon>Syntrophorhabdus</taxon>
    </lineage>
</organism>
<dbReference type="PANTHER" id="PTHR14084">
    <property type="entry name" value="KYNURENINASE"/>
    <property type="match status" value="1"/>
</dbReference>
<dbReference type="EMBL" id="JAAYEE010000194">
    <property type="protein sequence ID" value="NLW35971.1"/>
    <property type="molecule type" value="Genomic_DNA"/>
</dbReference>
<comment type="similarity">
    <text evidence="4 6">Belongs to the kynureninase family.</text>
</comment>
<accession>A0A971S1D0</accession>
<comment type="pathway">
    <text evidence="4 6">Cofactor biosynthesis; NAD(+) biosynthesis; quinolinate from L-kynurenine: step 2/3.</text>
</comment>
<comment type="function">
    <text evidence="4 6">Catalyzes the cleavage of L-kynurenine (L-Kyn) and L-3-hydroxykynurenine (L-3OHKyn) into anthranilic acid (AA) and 3-hydroxyanthranilic acid (3-OHAA), respectively.</text>
</comment>
<dbReference type="GO" id="GO:0030170">
    <property type="term" value="F:pyridoxal phosphate binding"/>
    <property type="evidence" value="ECO:0007669"/>
    <property type="project" value="UniProtKB-UniRule"/>
</dbReference>
<dbReference type="HAMAP" id="MF_01970">
    <property type="entry name" value="Kynureninase"/>
    <property type="match status" value="1"/>
</dbReference>
<feature type="modified residue" description="N6-(pyridoxal phosphate)lysine" evidence="4">
    <location>
        <position position="238"/>
    </location>
</feature>
<feature type="binding site" evidence="4">
    <location>
        <begin position="131"/>
        <end position="134"/>
    </location>
    <ligand>
        <name>pyridoxal 5'-phosphate</name>
        <dbReference type="ChEBI" id="CHEBI:597326"/>
    </ligand>
</feature>
<dbReference type="Gene3D" id="3.40.640.10">
    <property type="entry name" value="Type I PLP-dependent aspartate aminotransferase-like (Major domain)"/>
    <property type="match status" value="1"/>
</dbReference>
<feature type="binding site" evidence="4">
    <location>
        <position position="104"/>
    </location>
    <ligand>
        <name>pyridoxal 5'-phosphate</name>
        <dbReference type="ChEBI" id="CHEBI:597326"/>
    </ligand>
</feature>
<dbReference type="PANTHER" id="PTHR14084:SF0">
    <property type="entry name" value="KYNURENINASE"/>
    <property type="match status" value="1"/>
</dbReference>
<evidence type="ECO:0000313" key="8">
    <source>
        <dbReference type="Proteomes" id="UP000777265"/>
    </source>
</evidence>
<dbReference type="SUPFAM" id="SSF53383">
    <property type="entry name" value="PLP-dependent transferases"/>
    <property type="match status" value="1"/>
</dbReference>
<dbReference type="AlphaFoldDB" id="A0A971S1D0"/>
<dbReference type="EC" id="3.7.1.3" evidence="4 5"/>
<feature type="binding site" evidence="4">
    <location>
        <position position="212"/>
    </location>
    <ligand>
        <name>pyridoxal 5'-phosphate</name>
        <dbReference type="ChEBI" id="CHEBI:597326"/>
    </ligand>
</feature>
<evidence type="ECO:0000256" key="4">
    <source>
        <dbReference type="HAMAP-Rule" id="MF_01970"/>
    </source>
</evidence>
<dbReference type="Pfam" id="PF22580">
    <property type="entry name" value="KYNU_C"/>
    <property type="match status" value="1"/>
</dbReference>
<dbReference type="InterPro" id="IPR010111">
    <property type="entry name" value="Kynureninase"/>
</dbReference>
<dbReference type="InterPro" id="IPR015422">
    <property type="entry name" value="PyrdxlP-dep_Trfase_small"/>
</dbReference>
<evidence type="ECO:0000256" key="2">
    <source>
        <dbReference type="ARBA" id="ARBA00022801"/>
    </source>
</evidence>
<feature type="binding site" evidence="4">
    <location>
        <position position="103"/>
    </location>
    <ligand>
        <name>pyridoxal 5'-phosphate</name>
        <dbReference type="ChEBI" id="CHEBI:597326"/>
    </ligand>
</feature>
<dbReference type="GO" id="GO:0043420">
    <property type="term" value="P:anthranilate metabolic process"/>
    <property type="evidence" value="ECO:0007669"/>
    <property type="project" value="TreeGrafter"/>
</dbReference>
<keyword evidence="1 4" id="KW-0662">Pyridine nucleotide biosynthesis</keyword>
<feature type="binding site" evidence="4">
    <location>
        <position position="237"/>
    </location>
    <ligand>
        <name>pyridoxal 5'-phosphate</name>
        <dbReference type="ChEBI" id="CHEBI:597326"/>
    </ligand>
</feature>
<feature type="binding site" evidence="4">
    <location>
        <position position="215"/>
    </location>
    <ligand>
        <name>pyridoxal 5'-phosphate</name>
        <dbReference type="ChEBI" id="CHEBI:597326"/>
    </ligand>
</feature>
<comment type="catalytic activity">
    <reaction evidence="6">
        <text>3-hydroxy-L-kynurenine + H2O = 3-hydroxyanthranilate + L-alanine + H(+)</text>
        <dbReference type="Rhea" id="RHEA:25143"/>
        <dbReference type="ChEBI" id="CHEBI:15377"/>
        <dbReference type="ChEBI" id="CHEBI:15378"/>
        <dbReference type="ChEBI" id="CHEBI:36559"/>
        <dbReference type="ChEBI" id="CHEBI:57972"/>
        <dbReference type="ChEBI" id="CHEBI:58125"/>
        <dbReference type="EC" id="3.7.1.3"/>
    </reaction>
</comment>
<feature type="binding site" evidence="4">
    <location>
        <position position="266"/>
    </location>
    <ligand>
        <name>pyridoxal 5'-phosphate</name>
        <dbReference type="ChEBI" id="CHEBI:597326"/>
    </ligand>
</feature>
<comment type="caution">
    <text evidence="4">Lacks conserved residue(s) required for the propagation of feature annotation.</text>
</comment>
<dbReference type="GO" id="GO:0019441">
    <property type="term" value="P:L-tryptophan catabolic process to kynurenine"/>
    <property type="evidence" value="ECO:0007669"/>
    <property type="project" value="TreeGrafter"/>
</dbReference>
<dbReference type="Proteomes" id="UP000777265">
    <property type="component" value="Unassembled WGS sequence"/>
</dbReference>
<dbReference type="Gene3D" id="3.90.1150.10">
    <property type="entry name" value="Aspartate Aminotransferase, domain 1"/>
    <property type="match status" value="1"/>
</dbReference>
<dbReference type="GO" id="GO:0019805">
    <property type="term" value="P:quinolinate biosynthetic process"/>
    <property type="evidence" value="ECO:0007669"/>
    <property type="project" value="UniProtKB-UniRule"/>
</dbReference>
<name>A0A971S1D0_9BACT</name>
<dbReference type="GO" id="GO:0009435">
    <property type="term" value="P:NAD+ biosynthetic process"/>
    <property type="evidence" value="ECO:0007669"/>
    <property type="project" value="UniProtKB-UniRule"/>
</dbReference>
<evidence type="ECO:0000313" key="7">
    <source>
        <dbReference type="EMBL" id="NLW35971.1"/>
    </source>
</evidence>
<comment type="subunit">
    <text evidence="4 6">Homodimer.</text>
</comment>
<dbReference type="GO" id="GO:0097053">
    <property type="term" value="P:L-kynurenine catabolic process"/>
    <property type="evidence" value="ECO:0007669"/>
    <property type="project" value="UniProtKB-UniRule"/>
</dbReference>
<gene>
    <name evidence="4 7" type="primary">kynU</name>
    <name evidence="7" type="ORF">GXY80_10905</name>
</gene>
<reference evidence="7" key="2">
    <citation type="submission" date="2020-01" db="EMBL/GenBank/DDBJ databases">
        <authorList>
            <person name="Campanaro S."/>
        </authorList>
    </citation>
    <scope>NUCLEOTIDE SEQUENCE</scope>
    <source>
        <strain evidence="7">AS06rmzACSIP_7</strain>
    </source>
</reference>
<dbReference type="NCBIfam" id="TIGR01814">
    <property type="entry name" value="kynureninase"/>
    <property type="match status" value="1"/>
</dbReference>
<dbReference type="GO" id="GO:0030429">
    <property type="term" value="F:kynureninase activity"/>
    <property type="evidence" value="ECO:0007669"/>
    <property type="project" value="UniProtKB-UniRule"/>
</dbReference>
<reference evidence="7" key="1">
    <citation type="journal article" date="2020" name="Biotechnol. Biofuels">
        <title>New insights from the biogas microbiome by comprehensive genome-resolved metagenomics of nearly 1600 species originating from multiple anaerobic digesters.</title>
        <authorList>
            <person name="Campanaro S."/>
            <person name="Treu L."/>
            <person name="Rodriguez-R L.M."/>
            <person name="Kovalovszki A."/>
            <person name="Ziels R.M."/>
            <person name="Maus I."/>
            <person name="Zhu X."/>
            <person name="Kougias P.G."/>
            <person name="Basile A."/>
            <person name="Luo G."/>
            <person name="Schluter A."/>
            <person name="Konstantinidis K.T."/>
            <person name="Angelidaki I."/>
        </authorList>
    </citation>
    <scope>NUCLEOTIDE SEQUENCE</scope>
    <source>
        <strain evidence="7">AS06rmzACSIP_7</strain>
    </source>
</reference>
<comment type="cofactor">
    <cofactor evidence="4 6">
        <name>pyridoxal 5'-phosphate</name>
        <dbReference type="ChEBI" id="CHEBI:597326"/>
    </cofactor>
</comment>
<protein>
    <recommendedName>
        <fullName evidence="4 5">Kynureninase</fullName>
        <ecNumber evidence="4 5">3.7.1.3</ecNumber>
    </recommendedName>
    <alternativeName>
        <fullName evidence="4">L-kynurenine hydrolase</fullName>
    </alternativeName>
</protein>
<comment type="pathway">
    <text evidence="4 6">Amino-acid degradation; L-kynurenine degradation; L-alanine and anthranilate from L-kynurenine: step 1/1.</text>
</comment>
<evidence type="ECO:0000256" key="1">
    <source>
        <dbReference type="ARBA" id="ARBA00022642"/>
    </source>
</evidence>
<keyword evidence="2 4" id="KW-0378">Hydrolase</keyword>
<keyword evidence="3 4" id="KW-0663">Pyridoxal phosphate</keyword>
<sequence length="430" mass="47631">MGKTLGSEKLFAAEMDAKNDLASFRDRFSLIPGAIYMDGNSLGLCPKEAGEAVERTIEEWKTLGIRGWMEGNPPWFEMAERTGSDAASLVGAEGEEVVLSGTTTVNLHALVSTFYEPTPERNVILADELNFPSDIYALRSQVAIRGYDPEKSLRLVRSLDSRFLDEDQIISEMTPDVALVVLPSVLYRSGQLLDMERLAAAARERGILTGFDCAHSVGAIPHSLSEWGVDFAFWCSYKYMNSGPGSPAFLYVNRRHFGKMPALAGWFGYDKARQFDMNIEFMPAGTAGAWQISSPSILGSAAAGGALKVTLEAGIGRIRSKSLELTSFFMRLVDEYLSGEPYNFSTGTPREPERRGGHVALEHPTEALRINEALIARGVIPDFRPPQVIRIAPIALYNTFTEVWQVAMHLKEIIDNREYEKFSRIRKAVS</sequence>
<evidence type="ECO:0000256" key="3">
    <source>
        <dbReference type="ARBA" id="ARBA00022898"/>
    </source>
</evidence>